<feature type="region of interest" description="Disordered" evidence="3">
    <location>
        <begin position="597"/>
        <end position="631"/>
    </location>
</feature>
<feature type="domain" description="CCHC-type" evidence="4">
    <location>
        <begin position="194"/>
        <end position="209"/>
    </location>
</feature>
<evidence type="ECO:0000256" key="2">
    <source>
        <dbReference type="SAM" id="Coils"/>
    </source>
</evidence>
<feature type="compositionally biased region" description="Low complexity" evidence="3">
    <location>
        <begin position="412"/>
        <end position="421"/>
    </location>
</feature>
<reference evidence="5" key="2">
    <citation type="submission" date="2022-01" db="EMBL/GenBank/DDBJ databases">
        <authorList>
            <person name="Yamashiro T."/>
            <person name="Shiraishi A."/>
            <person name="Satake H."/>
            <person name="Nakayama K."/>
        </authorList>
    </citation>
    <scope>NUCLEOTIDE SEQUENCE</scope>
</reference>
<comment type="caution">
    <text evidence="5">The sequence shown here is derived from an EMBL/GenBank/DDBJ whole genome shotgun (WGS) entry which is preliminary data.</text>
</comment>
<dbReference type="Gene3D" id="4.10.60.10">
    <property type="entry name" value="Zinc finger, CCHC-type"/>
    <property type="match status" value="1"/>
</dbReference>
<dbReference type="EMBL" id="BQNB010017683">
    <property type="protein sequence ID" value="GJT66069.1"/>
    <property type="molecule type" value="Genomic_DNA"/>
</dbReference>
<dbReference type="SMART" id="SM00343">
    <property type="entry name" value="ZnF_C2HC"/>
    <property type="match status" value="3"/>
</dbReference>
<keyword evidence="1" id="KW-0863">Zinc-finger</keyword>
<keyword evidence="1" id="KW-0479">Metal-binding</keyword>
<evidence type="ECO:0000259" key="4">
    <source>
        <dbReference type="PROSITE" id="PS50158"/>
    </source>
</evidence>
<proteinExistence type="predicted"/>
<keyword evidence="6" id="KW-1185">Reference proteome</keyword>
<feature type="compositionally biased region" description="Low complexity" evidence="3">
    <location>
        <begin position="122"/>
        <end position="136"/>
    </location>
</feature>
<evidence type="ECO:0000313" key="6">
    <source>
        <dbReference type="Proteomes" id="UP001151760"/>
    </source>
</evidence>
<dbReference type="Pfam" id="PF14223">
    <property type="entry name" value="Retrotran_gag_2"/>
    <property type="match status" value="1"/>
</dbReference>
<accession>A0ABQ5FS86</accession>
<dbReference type="InterPro" id="IPR036875">
    <property type="entry name" value="Znf_CCHC_sf"/>
</dbReference>
<feature type="compositionally biased region" description="Basic residues" evidence="3">
    <location>
        <begin position="1075"/>
        <end position="1084"/>
    </location>
</feature>
<keyword evidence="2" id="KW-0175">Coiled coil</keyword>
<dbReference type="PROSITE" id="PS50158">
    <property type="entry name" value="ZF_CCHC"/>
    <property type="match status" value="1"/>
</dbReference>
<feature type="compositionally biased region" description="Pro residues" evidence="3">
    <location>
        <begin position="1057"/>
        <end position="1068"/>
    </location>
</feature>
<feature type="compositionally biased region" description="Pro residues" evidence="3">
    <location>
        <begin position="598"/>
        <end position="615"/>
    </location>
</feature>
<protein>
    <submittedName>
        <fullName evidence="5">Ribonuclease H-like domain-containing protein</fullName>
    </submittedName>
</protein>
<feature type="region of interest" description="Disordered" evidence="3">
    <location>
        <begin position="119"/>
        <end position="143"/>
    </location>
</feature>
<dbReference type="Proteomes" id="UP001151760">
    <property type="component" value="Unassembled WGS sequence"/>
</dbReference>
<gene>
    <name evidence="5" type="ORF">Tco_1017549</name>
</gene>
<organism evidence="5 6">
    <name type="scientific">Tanacetum coccineum</name>
    <dbReference type="NCBI Taxonomy" id="301880"/>
    <lineage>
        <taxon>Eukaryota</taxon>
        <taxon>Viridiplantae</taxon>
        <taxon>Streptophyta</taxon>
        <taxon>Embryophyta</taxon>
        <taxon>Tracheophyta</taxon>
        <taxon>Spermatophyta</taxon>
        <taxon>Magnoliopsida</taxon>
        <taxon>eudicotyledons</taxon>
        <taxon>Gunneridae</taxon>
        <taxon>Pentapetalae</taxon>
        <taxon>asterids</taxon>
        <taxon>campanulids</taxon>
        <taxon>Asterales</taxon>
        <taxon>Asteraceae</taxon>
        <taxon>Asteroideae</taxon>
        <taxon>Anthemideae</taxon>
        <taxon>Anthemidinae</taxon>
        <taxon>Tanacetum</taxon>
    </lineage>
</organism>
<dbReference type="InterPro" id="IPR001878">
    <property type="entry name" value="Znf_CCHC"/>
</dbReference>
<reference evidence="5" key="1">
    <citation type="journal article" date="2022" name="Int. J. Mol. Sci.">
        <title>Draft Genome of Tanacetum Coccineum: Genomic Comparison of Closely Related Tanacetum-Family Plants.</title>
        <authorList>
            <person name="Yamashiro T."/>
            <person name="Shiraishi A."/>
            <person name="Nakayama K."/>
            <person name="Satake H."/>
        </authorList>
    </citation>
    <scope>NUCLEOTIDE SEQUENCE</scope>
</reference>
<feature type="coiled-coil region" evidence="2">
    <location>
        <begin position="1380"/>
        <end position="1428"/>
    </location>
</feature>
<feature type="region of interest" description="Disordered" evidence="3">
    <location>
        <begin position="404"/>
        <end position="441"/>
    </location>
</feature>
<name>A0ABQ5FS86_9ASTR</name>
<feature type="region of interest" description="Disordered" evidence="3">
    <location>
        <begin position="830"/>
        <end position="852"/>
    </location>
</feature>
<feature type="coiled-coil region" evidence="2">
    <location>
        <begin position="877"/>
        <end position="904"/>
    </location>
</feature>
<feature type="compositionally biased region" description="Polar residues" evidence="3">
    <location>
        <begin position="422"/>
        <end position="441"/>
    </location>
</feature>
<sequence>MVGDFTELEFRISEAEGLHKGYDRMQKILSQLNQLKAKPEDEDINLKFLRALPSSWSQVALTLKTKGGLEFLSFDDLYYKLKTLEVDIKGYSTFSSSQSAGPNNSAFVSATSASRKMSYADSPSYSSSTYTVPSNSKTGSQRSGNIEKLDLEEMDLKWQMAMLSVRVHKFEQKAGRKIDFDKKESARFNKKKVRCYKCLQRGHFARECRAKGGNDKQRYSSFKIQEVGKKEEDSKALITVDTLVDWTDHDGQSDGVIASKEFGMIAGCDTEDAIEEGAAKIYNLITGGDTKEVSTAGDAGEFALMGVTSETAKKELQTKLDNHLVQIEKWRSSSKNLFRLIDSSMFVRTKVGLGFNNYISENELDGMTLHLVYLPLTLKKWKVDLFSIDGQPIDLPPVIYSVKSSEPKSKDSTSCASTSSDLPSFSYNSSDKNENTSRTSCNKNGYFNKKAGHFRKNASSVSKLCFVCGSSTHLIKDCDFYEKQMANKTVGNGVGPVHSRNNMPFPVPTDRGYSPSELLVGGKAGHFRKNASSVSKLCFVCGSSTHLIKDCDFYEKQMANKTVGNGVGPVHSRNNVNHQNQFVPQAVLLRTGKVNIPPARPQPVPTGKPKVPAPVPTGRQNRPFPVPTDRGYSPSVTSGWWKSTARPMPHLNRPTSSYFQTYTPYVPQMYYNHMKYGGVRWATAVKPSAGCSWKTHRKGLYWENPYSDAEDEGIFDSGCSRSMTGHTSGGAEDLITLTVVSSVVSTLVQKVNSLETELKDTKKLFKDVVGKLVKKVKAMEVKLKTKKRKVVVSDSGQEEGGEQDVDLDALLALANAAVIVDSNIPPGGASSSHIPTDVPTGVAPAGVSNKGKTPMVEEDITVKERTLKQMEDDRLGEEAAKRLHDEEQAQVDRQRAELKRRRQQEVLASAMYYTKADWINIMAQVEANASLSKTLLGDDVTEDNFPVRMAALIKRKKQALAEKLAKERMERPMTPVQQRTYMRQFVKNQSSALYSTGWTKAKVESFTDAQLKEEFEKIQKALANTQVQAFSRTLKRTGPELEEPSSKQQKSTEAPIPSVPDVPQPPVGSSPKSSGTRRKSLGRNRLTKPKSILKELDLDADDKTFIKVVSDEDSTDEAPILWSALAGWEVISTPLGEINALYRSDQSTKHFTTLREILHMVDRQDLLKLYGMVVKYYENHPVAGAGLVLWGDFQVSMDSQAGDVSYPLSVKLMERMLKNKLVIDKDVVGNDMTTTEQLIRFIKNQIANAQVSPSIPDDHVADFHYMDDQGIYGMQFKARFGSKALPSSWSHVSITLKTKGGLELLSFDDLYYKLKTLEVDIKGYSTFSSSQSTEGAAKIYNLITGADTKEASTAGDAGEFTLMGVTSEVHNFPFGCYNKYNELQKQHNELNEQNSEYFIQVQAYKNSLKTLEKQKRVLQKNQLTLEDKIRVLSIELENTTNLLKHSERINAIAETAKKEL</sequence>
<keyword evidence="1" id="KW-0862">Zinc</keyword>
<feature type="region of interest" description="Disordered" evidence="3">
    <location>
        <begin position="1036"/>
        <end position="1084"/>
    </location>
</feature>
<dbReference type="Pfam" id="PF00098">
    <property type="entry name" value="zf-CCHC"/>
    <property type="match status" value="1"/>
</dbReference>
<dbReference type="SUPFAM" id="SSF57756">
    <property type="entry name" value="Retrovirus zinc finger-like domains"/>
    <property type="match status" value="1"/>
</dbReference>
<evidence type="ECO:0000256" key="3">
    <source>
        <dbReference type="SAM" id="MobiDB-lite"/>
    </source>
</evidence>
<evidence type="ECO:0000256" key="1">
    <source>
        <dbReference type="PROSITE-ProRule" id="PRU00047"/>
    </source>
</evidence>
<evidence type="ECO:0000313" key="5">
    <source>
        <dbReference type="EMBL" id="GJT66069.1"/>
    </source>
</evidence>